<proteinExistence type="predicted"/>
<dbReference type="AlphaFoldDB" id="V8CQ23"/>
<evidence type="ECO:0000313" key="2">
    <source>
        <dbReference type="Proteomes" id="UP000018727"/>
    </source>
</evidence>
<accession>V8CQ23</accession>
<sequence length="43" mass="5086">MVLSYVRIDVILYKVTKYLSNYKILDYNIFFINISHLVSSSVL</sequence>
<dbReference type="HOGENOM" id="CLU_3237734_0_0_10"/>
<name>V8CQ23_9BACT</name>
<reference evidence="1 2" key="1">
    <citation type="submission" date="2013-10" db="EMBL/GenBank/DDBJ databases">
        <title>The Genome Sequence of Prevotella nigrescens CC14M.</title>
        <authorList>
            <consortium name="The Broad Institute Genomics Platform"/>
            <person name="Earl A."/>
            <person name="Allen-Vercoe E."/>
            <person name="Daigneault M."/>
            <person name="Young S.K."/>
            <person name="Zeng Q."/>
            <person name="Gargeya S."/>
            <person name="Fitzgerald M."/>
            <person name="Abouelleil A."/>
            <person name="Alvarado L."/>
            <person name="Chapman S.B."/>
            <person name="Gainer-Dewar J."/>
            <person name="Goldberg J."/>
            <person name="Griggs A."/>
            <person name="Gujja S."/>
            <person name="Hansen M."/>
            <person name="Howarth C."/>
            <person name="Imamovic A."/>
            <person name="Ireland A."/>
            <person name="Larimer J."/>
            <person name="McCowan C."/>
            <person name="Murphy C."/>
            <person name="Pearson M."/>
            <person name="Poon T.W."/>
            <person name="Priest M."/>
            <person name="Roberts A."/>
            <person name="Saif S."/>
            <person name="Shea T."/>
            <person name="Sykes S."/>
            <person name="Wortman J."/>
            <person name="Nusbaum C."/>
            <person name="Birren B."/>
        </authorList>
    </citation>
    <scope>NUCLEOTIDE SEQUENCE [LARGE SCALE GENOMIC DNA]</scope>
    <source>
        <strain evidence="1 2">CC14M</strain>
    </source>
</reference>
<gene>
    <name evidence="1" type="ORF">HMPREF1173_00661</name>
</gene>
<dbReference type="EMBL" id="AZJH01000007">
    <property type="protein sequence ID" value="ETD29463.1"/>
    <property type="molecule type" value="Genomic_DNA"/>
</dbReference>
<protein>
    <submittedName>
        <fullName evidence="1">Uncharacterized protein</fullName>
    </submittedName>
</protein>
<dbReference type="Proteomes" id="UP000018727">
    <property type="component" value="Unassembled WGS sequence"/>
</dbReference>
<comment type="caution">
    <text evidence="1">The sequence shown here is derived from an EMBL/GenBank/DDBJ whole genome shotgun (WGS) entry which is preliminary data.</text>
</comment>
<organism evidence="1 2">
    <name type="scientific">Prevotella nigrescens CC14M</name>
    <dbReference type="NCBI Taxonomy" id="1073366"/>
    <lineage>
        <taxon>Bacteria</taxon>
        <taxon>Pseudomonadati</taxon>
        <taxon>Bacteroidota</taxon>
        <taxon>Bacteroidia</taxon>
        <taxon>Bacteroidales</taxon>
        <taxon>Prevotellaceae</taxon>
        <taxon>Prevotella</taxon>
    </lineage>
</organism>
<keyword evidence="2" id="KW-1185">Reference proteome</keyword>
<evidence type="ECO:0000313" key="1">
    <source>
        <dbReference type="EMBL" id="ETD29463.1"/>
    </source>
</evidence>